<comment type="cofactor">
    <cofactor evidence="1">
        <name>thiamine diphosphate</name>
        <dbReference type="ChEBI" id="CHEBI:58937"/>
    </cofactor>
</comment>
<dbReference type="Proteomes" id="UP000707206">
    <property type="component" value="Unassembled WGS sequence"/>
</dbReference>
<dbReference type="FunFam" id="3.40.50.970:FF:000129">
    <property type="entry name" value="Transketolase"/>
    <property type="match status" value="1"/>
</dbReference>
<dbReference type="PANTHER" id="PTHR43825">
    <property type="entry name" value="PYRUVATE DEHYDROGENASE E1 COMPONENT"/>
    <property type="match status" value="1"/>
</dbReference>
<comment type="similarity">
    <text evidence="2">Belongs to the transketolase family.</text>
</comment>
<dbReference type="Pfam" id="PF02780">
    <property type="entry name" value="Transketolase_C"/>
    <property type="match status" value="1"/>
</dbReference>
<dbReference type="SUPFAM" id="SSF52518">
    <property type="entry name" value="Thiamin diphosphate-binding fold (THDP-binding)"/>
    <property type="match status" value="1"/>
</dbReference>
<reference evidence="5" key="2">
    <citation type="submission" date="2020-03" db="EMBL/GenBank/DDBJ databases">
        <title>Flavobacteriaceae bacterium strain TP-CH-4, a member of the family Flavobacteriaceae isolated from a deep-sea seamount.</title>
        <authorList>
            <person name="Zhang D.-C."/>
        </authorList>
    </citation>
    <scope>NUCLEOTIDE SEQUENCE</scope>
    <source>
        <strain evidence="5">TP-CH-4</strain>
    </source>
</reference>
<dbReference type="SUPFAM" id="SSF52922">
    <property type="entry name" value="TK C-terminal domain-like"/>
    <property type="match status" value="1"/>
</dbReference>
<evidence type="ECO:0000259" key="4">
    <source>
        <dbReference type="SMART" id="SM00861"/>
    </source>
</evidence>
<dbReference type="InterPro" id="IPR029061">
    <property type="entry name" value="THDP-binding"/>
</dbReference>
<keyword evidence="3" id="KW-0786">Thiamine pyrophosphate</keyword>
<proteinExistence type="inferred from homology"/>
<dbReference type="Gene3D" id="3.40.50.920">
    <property type="match status" value="1"/>
</dbReference>
<comment type="caution">
    <text evidence="5">The sequence shown here is derived from an EMBL/GenBank/DDBJ whole genome shotgun (WGS) entry which is preliminary data.</text>
</comment>
<evidence type="ECO:0000256" key="2">
    <source>
        <dbReference type="ARBA" id="ARBA00007131"/>
    </source>
</evidence>
<dbReference type="CDD" id="cd07033">
    <property type="entry name" value="TPP_PYR_DXS_TK_like"/>
    <property type="match status" value="1"/>
</dbReference>
<evidence type="ECO:0000313" key="5">
    <source>
        <dbReference type="EMBL" id="NHF58936.1"/>
    </source>
</evidence>
<accession>A0A967E9Z4</accession>
<dbReference type="EMBL" id="VIKU02000001">
    <property type="protein sequence ID" value="NHF58936.1"/>
    <property type="molecule type" value="Genomic_DNA"/>
</dbReference>
<protein>
    <submittedName>
        <fullName evidence="5">Transketolase family protein</fullName>
    </submittedName>
</protein>
<feature type="domain" description="Transketolase-like pyrimidine-binding" evidence="4">
    <location>
        <begin position="4"/>
        <end position="169"/>
    </location>
</feature>
<keyword evidence="6" id="KW-1185">Reference proteome</keyword>
<dbReference type="Pfam" id="PF02779">
    <property type="entry name" value="Transket_pyr"/>
    <property type="match status" value="1"/>
</dbReference>
<dbReference type="InterPro" id="IPR033248">
    <property type="entry name" value="Transketolase_C"/>
</dbReference>
<dbReference type="SMART" id="SM00861">
    <property type="entry name" value="Transket_pyr"/>
    <property type="match status" value="1"/>
</dbReference>
<organism evidence="5 6">
    <name type="scientific">Pelagihabitans pacificus</name>
    <dbReference type="NCBI Taxonomy" id="2696054"/>
    <lineage>
        <taxon>Bacteria</taxon>
        <taxon>Pseudomonadati</taxon>
        <taxon>Bacteroidota</taxon>
        <taxon>Flavobacteriia</taxon>
        <taxon>Flavobacteriales</taxon>
        <taxon>Flavobacteriaceae</taxon>
        <taxon>Pelagihabitans</taxon>
    </lineage>
</organism>
<sequence>MEYKATKQGYADALKELGHENEKVLVMDADVAKATLTEQFEAEFPNRFFNCGVQEQNMLSAAAGLALEGFIPFASTFGVFATCRAGDQMRSSIAYPKLNVKIGVTHCGISVGGDGASHQSNEDIGMARTLPNMTVIVPGDYEESRLATHAAAKMKGPVYLRFGRDKYPVVPEIHGSFEIGKAKTLREGTDVTIITTGILVNEGLVAATTLEEKGHSVRVVHMHTIKPLDTEAVLKAARETKGIVTAEEHSILGGLGEAVAGVVAENHPCPVQRVGVMDTFGESGQSQELLDLYGLRAPNIVEKAMKIIS</sequence>
<dbReference type="RefSeq" id="WP_152573395.1">
    <property type="nucleotide sequence ID" value="NZ_VIKU02000001.1"/>
</dbReference>
<dbReference type="InterPro" id="IPR051157">
    <property type="entry name" value="PDH/Transketolase"/>
</dbReference>
<dbReference type="InterPro" id="IPR005475">
    <property type="entry name" value="Transketolase-like_Pyr-bd"/>
</dbReference>
<evidence type="ECO:0000256" key="1">
    <source>
        <dbReference type="ARBA" id="ARBA00001964"/>
    </source>
</evidence>
<dbReference type="Gene3D" id="3.40.50.970">
    <property type="match status" value="1"/>
</dbReference>
<reference evidence="5" key="1">
    <citation type="submission" date="2019-07" db="EMBL/GenBank/DDBJ databases">
        <authorList>
            <person name="De-Chao Zhang Q."/>
        </authorList>
    </citation>
    <scope>NUCLEOTIDE SEQUENCE</scope>
    <source>
        <strain evidence="5">TP-CH-4</strain>
    </source>
</reference>
<gene>
    <name evidence="5" type="ORF">FK220_006270</name>
</gene>
<dbReference type="InterPro" id="IPR009014">
    <property type="entry name" value="Transketo_C/PFOR_II"/>
</dbReference>
<evidence type="ECO:0000256" key="3">
    <source>
        <dbReference type="ARBA" id="ARBA00023052"/>
    </source>
</evidence>
<evidence type="ECO:0000313" key="6">
    <source>
        <dbReference type="Proteomes" id="UP000707206"/>
    </source>
</evidence>
<name>A0A967E9Z4_9FLAO</name>
<dbReference type="PANTHER" id="PTHR43825:SF1">
    <property type="entry name" value="TRANSKETOLASE-LIKE PYRIMIDINE-BINDING DOMAIN-CONTAINING PROTEIN"/>
    <property type="match status" value="1"/>
</dbReference>
<dbReference type="AlphaFoldDB" id="A0A967E9Z4"/>